<dbReference type="Proteomes" id="UP000593562">
    <property type="component" value="Unassembled WGS sequence"/>
</dbReference>
<protein>
    <submittedName>
        <fullName evidence="2">Polypyrimidine tract-binding protein 1-like</fullName>
    </submittedName>
</protein>
<keyword evidence="3" id="KW-1185">Reference proteome</keyword>
<feature type="compositionally biased region" description="Low complexity" evidence="1">
    <location>
        <begin position="87"/>
        <end position="101"/>
    </location>
</feature>
<dbReference type="EMBL" id="JAAARO010000009">
    <property type="protein sequence ID" value="KAF5742716.1"/>
    <property type="molecule type" value="Genomic_DNA"/>
</dbReference>
<sequence>MDQKAQQASGLPTGPAAWQASQASPMHQSSENAAKAAVQSQVPHSQVPSWDPNPQAARPGFVSAPSTYPGQTYPTSPVPAYGHVATPLGSSPLSQSSPISPAETSMRMPQLGIRPNFQPGESSTPGQPPHYGQ</sequence>
<feature type="region of interest" description="Disordered" evidence="1">
    <location>
        <begin position="1"/>
        <end position="133"/>
    </location>
</feature>
<accession>A0A7J7D9G7</accession>
<feature type="compositionally biased region" description="Polar residues" evidence="1">
    <location>
        <begin position="19"/>
        <end position="48"/>
    </location>
</feature>
<evidence type="ECO:0000313" key="3">
    <source>
        <dbReference type="Proteomes" id="UP000593562"/>
    </source>
</evidence>
<evidence type="ECO:0000256" key="1">
    <source>
        <dbReference type="SAM" id="MobiDB-lite"/>
    </source>
</evidence>
<dbReference type="AlphaFoldDB" id="A0A7J7D9G7"/>
<evidence type="ECO:0000313" key="2">
    <source>
        <dbReference type="EMBL" id="KAF5742716.1"/>
    </source>
</evidence>
<reference evidence="2 3" key="1">
    <citation type="journal article" date="2020" name="Nat. Commun.">
        <title>Genome of Tripterygium wilfordii and identification of cytochrome P450 involved in triptolide biosynthesis.</title>
        <authorList>
            <person name="Tu L."/>
            <person name="Su P."/>
            <person name="Zhang Z."/>
            <person name="Gao L."/>
            <person name="Wang J."/>
            <person name="Hu T."/>
            <person name="Zhou J."/>
            <person name="Zhang Y."/>
            <person name="Zhao Y."/>
            <person name="Liu Y."/>
            <person name="Song Y."/>
            <person name="Tong Y."/>
            <person name="Lu Y."/>
            <person name="Yang J."/>
            <person name="Xu C."/>
            <person name="Jia M."/>
            <person name="Peters R.J."/>
            <person name="Huang L."/>
            <person name="Gao W."/>
        </authorList>
    </citation>
    <scope>NUCLEOTIDE SEQUENCE [LARGE SCALE GENOMIC DNA]</scope>
    <source>
        <strain evidence="3">cv. XIE 37</strain>
        <tissue evidence="2">Leaf</tissue>
    </source>
</reference>
<dbReference type="InParanoid" id="A0A7J7D9G7"/>
<comment type="caution">
    <text evidence="2">The sequence shown here is derived from an EMBL/GenBank/DDBJ whole genome shotgun (WGS) entry which is preliminary data.</text>
</comment>
<gene>
    <name evidence="2" type="ORF">HS088_TW09G00771</name>
</gene>
<feature type="compositionally biased region" description="Polar residues" evidence="1">
    <location>
        <begin position="1"/>
        <end position="10"/>
    </location>
</feature>
<organism evidence="2 3">
    <name type="scientific">Tripterygium wilfordii</name>
    <name type="common">Thunder God vine</name>
    <dbReference type="NCBI Taxonomy" id="458696"/>
    <lineage>
        <taxon>Eukaryota</taxon>
        <taxon>Viridiplantae</taxon>
        <taxon>Streptophyta</taxon>
        <taxon>Embryophyta</taxon>
        <taxon>Tracheophyta</taxon>
        <taxon>Spermatophyta</taxon>
        <taxon>Magnoliopsida</taxon>
        <taxon>eudicotyledons</taxon>
        <taxon>Gunneridae</taxon>
        <taxon>Pentapetalae</taxon>
        <taxon>rosids</taxon>
        <taxon>fabids</taxon>
        <taxon>Celastrales</taxon>
        <taxon>Celastraceae</taxon>
        <taxon>Tripterygium</taxon>
    </lineage>
</organism>
<feature type="compositionally biased region" description="Polar residues" evidence="1">
    <location>
        <begin position="64"/>
        <end position="75"/>
    </location>
</feature>
<proteinExistence type="predicted"/>
<name>A0A7J7D9G7_TRIWF</name>